<evidence type="ECO:0000313" key="5">
    <source>
        <dbReference type="EMBL" id="TKA68533.1"/>
    </source>
</evidence>
<dbReference type="InterPro" id="IPR036291">
    <property type="entry name" value="NAD(P)-bd_dom_sf"/>
</dbReference>
<dbReference type="PANTHER" id="PTHR45348">
    <property type="entry name" value="HYPOTHETICAL OXIDOREDUCTASE (EUROFUNG)"/>
    <property type="match status" value="1"/>
</dbReference>
<name>A0A4U0X0T8_9PEZI</name>
<comment type="subunit">
    <text evidence="2">Monomer.</text>
</comment>
<dbReference type="EMBL" id="NAJN01000810">
    <property type="protein sequence ID" value="TKA68533.1"/>
    <property type="molecule type" value="Genomic_DNA"/>
</dbReference>
<proteinExistence type="inferred from homology"/>
<dbReference type="InterPro" id="IPR047122">
    <property type="entry name" value="Trans-enoyl_RdTase-like"/>
</dbReference>
<dbReference type="GO" id="GO:0016651">
    <property type="term" value="F:oxidoreductase activity, acting on NAD(P)H"/>
    <property type="evidence" value="ECO:0007669"/>
    <property type="project" value="InterPro"/>
</dbReference>
<comment type="caution">
    <text evidence="5">The sequence shown here is derived from an EMBL/GenBank/DDBJ whole genome shotgun (WGS) entry which is preliminary data.</text>
</comment>
<dbReference type="Pfam" id="PF08240">
    <property type="entry name" value="ADH_N"/>
    <property type="match status" value="1"/>
</dbReference>
<dbReference type="SUPFAM" id="SSF50129">
    <property type="entry name" value="GroES-like"/>
    <property type="match status" value="1"/>
</dbReference>
<sequence>MAGNQAAWLDGKGEKLRVGPAEMPKPGPDEVVIRNHAIAVNPVDWKVQDYGVMVQRWPTLMGGDIAGEIVEVGTDVKNLKKGDRVMAHVASLLTQKTQEAGFQLYTCAPAATTAVVPGSISYADASVLPLCFDTAVVGMCSEKERGYLGLPFPSLNPKPCSKVIVVWGGSSAVGANVIQLSVAAGAKVIATASSHNFDFCKGCGASEVFDYKSSSIADEVAKAVKSAGGEFAGVYDAISILDQSMKPCFDILEKLGGGNMAVVLPPPEDKPSGVTIGQVLGWSPLTHGLWKSYITQALEEGKLKCMPPAVIIGKGLEAIQNGLDENKKGVSAKKVVIEL</sequence>
<feature type="domain" description="Enoyl reductase (ER)" evidence="4">
    <location>
        <begin position="13"/>
        <end position="337"/>
    </location>
</feature>
<gene>
    <name evidence="5" type="ORF">B0A49_13457</name>
</gene>
<accession>A0A4U0X0T8</accession>
<protein>
    <recommendedName>
        <fullName evidence="4">Enoyl reductase (ER) domain-containing protein</fullName>
    </recommendedName>
</protein>
<dbReference type="Gene3D" id="3.40.50.720">
    <property type="entry name" value="NAD(P)-binding Rossmann-like Domain"/>
    <property type="match status" value="1"/>
</dbReference>
<evidence type="ECO:0000256" key="3">
    <source>
        <dbReference type="ARBA" id="ARBA00023002"/>
    </source>
</evidence>
<dbReference type="OrthoDB" id="48317at2759"/>
<dbReference type="SUPFAM" id="SSF51735">
    <property type="entry name" value="NAD(P)-binding Rossmann-fold domains"/>
    <property type="match status" value="1"/>
</dbReference>
<comment type="similarity">
    <text evidence="1">Belongs to the zinc-containing alcohol dehydrogenase family.</text>
</comment>
<dbReference type="InterPro" id="IPR020843">
    <property type="entry name" value="ER"/>
</dbReference>
<dbReference type="InterPro" id="IPR011032">
    <property type="entry name" value="GroES-like_sf"/>
</dbReference>
<reference evidence="5 6" key="1">
    <citation type="submission" date="2017-03" db="EMBL/GenBank/DDBJ databases">
        <title>Genomes of endolithic fungi from Antarctica.</title>
        <authorList>
            <person name="Coleine C."/>
            <person name="Masonjones S."/>
            <person name="Stajich J.E."/>
        </authorList>
    </citation>
    <scope>NUCLEOTIDE SEQUENCE [LARGE SCALE GENOMIC DNA]</scope>
    <source>
        <strain evidence="5 6">CCFEE 5187</strain>
    </source>
</reference>
<dbReference type="Gene3D" id="3.90.180.10">
    <property type="entry name" value="Medium-chain alcohol dehydrogenases, catalytic domain"/>
    <property type="match status" value="1"/>
</dbReference>
<dbReference type="InterPro" id="IPR013154">
    <property type="entry name" value="ADH-like_N"/>
</dbReference>
<keyword evidence="3" id="KW-0560">Oxidoreductase</keyword>
<keyword evidence="6" id="KW-1185">Reference proteome</keyword>
<evidence type="ECO:0000256" key="2">
    <source>
        <dbReference type="ARBA" id="ARBA00011245"/>
    </source>
</evidence>
<dbReference type="Pfam" id="PF00107">
    <property type="entry name" value="ADH_zinc_N"/>
    <property type="match status" value="1"/>
</dbReference>
<dbReference type="InterPro" id="IPR013149">
    <property type="entry name" value="ADH-like_C"/>
</dbReference>
<dbReference type="CDD" id="cd08249">
    <property type="entry name" value="enoyl_reductase_like"/>
    <property type="match status" value="1"/>
</dbReference>
<dbReference type="Proteomes" id="UP000308768">
    <property type="component" value="Unassembled WGS sequence"/>
</dbReference>
<organism evidence="5 6">
    <name type="scientific">Cryomyces minteri</name>
    <dbReference type="NCBI Taxonomy" id="331657"/>
    <lineage>
        <taxon>Eukaryota</taxon>
        <taxon>Fungi</taxon>
        <taxon>Dikarya</taxon>
        <taxon>Ascomycota</taxon>
        <taxon>Pezizomycotina</taxon>
        <taxon>Dothideomycetes</taxon>
        <taxon>Dothideomycetes incertae sedis</taxon>
        <taxon>Cryomyces</taxon>
    </lineage>
</organism>
<evidence type="ECO:0000313" key="6">
    <source>
        <dbReference type="Proteomes" id="UP000308768"/>
    </source>
</evidence>
<dbReference type="AlphaFoldDB" id="A0A4U0X0T8"/>
<evidence type="ECO:0000256" key="1">
    <source>
        <dbReference type="ARBA" id="ARBA00008072"/>
    </source>
</evidence>
<dbReference type="PANTHER" id="PTHR45348:SF2">
    <property type="entry name" value="ZINC-TYPE ALCOHOL DEHYDROGENASE-LIKE PROTEIN C2E1P3.01"/>
    <property type="match status" value="1"/>
</dbReference>
<evidence type="ECO:0000259" key="4">
    <source>
        <dbReference type="SMART" id="SM00829"/>
    </source>
</evidence>
<dbReference type="SMART" id="SM00829">
    <property type="entry name" value="PKS_ER"/>
    <property type="match status" value="1"/>
</dbReference>
<dbReference type="STRING" id="331657.A0A4U0X0T8"/>